<dbReference type="AlphaFoldDB" id="A0A926ZK00"/>
<accession>A0A926ZK00</accession>
<dbReference type="Gene3D" id="2.130.10.10">
    <property type="entry name" value="YVTN repeat-like/Quinoprotein amine dehydrogenase"/>
    <property type="match status" value="1"/>
</dbReference>
<feature type="repeat" description="WD" evidence="1">
    <location>
        <begin position="1"/>
        <end position="24"/>
    </location>
</feature>
<organism evidence="2 3">
    <name type="scientific">Aerosakkonema funiforme FACHB-1375</name>
    <dbReference type="NCBI Taxonomy" id="2949571"/>
    <lineage>
        <taxon>Bacteria</taxon>
        <taxon>Bacillati</taxon>
        <taxon>Cyanobacteriota</taxon>
        <taxon>Cyanophyceae</taxon>
        <taxon>Oscillatoriophycideae</taxon>
        <taxon>Aerosakkonematales</taxon>
        <taxon>Aerosakkonemataceae</taxon>
        <taxon>Aerosakkonema</taxon>
    </lineage>
</organism>
<name>A0A926ZK00_9CYAN</name>
<evidence type="ECO:0000313" key="3">
    <source>
        <dbReference type="Proteomes" id="UP000641646"/>
    </source>
</evidence>
<dbReference type="PROSITE" id="PS50082">
    <property type="entry name" value="WD_REPEATS_2"/>
    <property type="match status" value="1"/>
</dbReference>
<comment type="caution">
    <text evidence="2">The sequence shown here is derived from an EMBL/GenBank/DDBJ whole genome shotgun (WGS) entry which is preliminary data.</text>
</comment>
<dbReference type="Proteomes" id="UP000641646">
    <property type="component" value="Unassembled WGS sequence"/>
</dbReference>
<keyword evidence="1" id="KW-0853">WD repeat</keyword>
<protein>
    <submittedName>
        <fullName evidence="2">Uncharacterized protein</fullName>
    </submittedName>
</protein>
<dbReference type="RefSeq" id="WP_190475113.1">
    <property type="nucleotide sequence ID" value="NZ_JACJPW010000166.1"/>
</dbReference>
<dbReference type="SUPFAM" id="SSF117289">
    <property type="entry name" value="Nucleoporin domain"/>
    <property type="match status" value="1"/>
</dbReference>
<reference evidence="2" key="1">
    <citation type="journal article" date="2015" name="ISME J.">
        <title>Draft Genome Sequence of Streptomyces incarnatus NRRL8089, which Produces the Nucleoside Antibiotic Sinefungin.</title>
        <authorList>
            <person name="Oshima K."/>
            <person name="Hattori M."/>
            <person name="Shimizu H."/>
            <person name="Fukuda K."/>
            <person name="Nemoto M."/>
            <person name="Inagaki K."/>
            <person name="Tamura T."/>
        </authorList>
    </citation>
    <scope>NUCLEOTIDE SEQUENCE</scope>
    <source>
        <strain evidence="2">FACHB-1375</strain>
    </source>
</reference>
<sequence length="100" mass="11646">MTSVAVSPDSQYIVSGCSDRSVRLLRSQWKTLLDVCCDRLRYHPVFTNSESIEDIEQRKIAIAACETCRKYVWSKEDISVYAMKYRQFTRLSAKEGRQSR</sequence>
<evidence type="ECO:0000313" key="2">
    <source>
        <dbReference type="EMBL" id="MBD2186113.1"/>
    </source>
</evidence>
<dbReference type="EMBL" id="JACJPW010000166">
    <property type="protein sequence ID" value="MBD2186113.1"/>
    <property type="molecule type" value="Genomic_DNA"/>
</dbReference>
<evidence type="ECO:0000256" key="1">
    <source>
        <dbReference type="PROSITE-ProRule" id="PRU00221"/>
    </source>
</evidence>
<proteinExistence type="predicted"/>
<gene>
    <name evidence="2" type="ORF">H6G03_34495</name>
</gene>
<dbReference type="InterPro" id="IPR015943">
    <property type="entry name" value="WD40/YVTN_repeat-like_dom_sf"/>
</dbReference>
<dbReference type="InterPro" id="IPR001680">
    <property type="entry name" value="WD40_rpt"/>
</dbReference>
<keyword evidence="3" id="KW-1185">Reference proteome</keyword>
<reference evidence="2" key="2">
    <citation type="submission" date="2020-08" db="EMBL/GenBank/DDBJ databases">
        <authorList>
            <person name="Chen M."/>
            <person name="Teng W."/>
            <person name="Zhao L."/>
            <person name="Hu C."/>
            <person name="Zhou Y."/>
            <person name="Han B."/>
            <person name="Song L."/>
            <person name="Shu W."/>
        </authorList>
    </citation>
    <scope>NUCLEOTIDE SEQUENCE</scope>
    <source>
        <strain evidence="2">FACHB-1375</strain>
    </source>
</reference>